<reference evidence="2 3" key="1">
    <citation type="submission" date="2021-01" db="EMBL/GenBank/DDBJ databases">
        <title>Development of a method for detection of lactic acid bacteria that cause putrefactive shochu mash.</title>
        <authorList>
            <person name="Takashita H."/>
            <person name="Fujihara E."/>
            <person name="Takayama K."/>
            <person name="Yamamoto H."/>
            <person name="Mizutani M."/>
            <person name="Kajiwara Y."/>
        </authorList>
    </citation>
    <scope>NUCLEOTIDE SEQUENCE [LARGE SCALE GENOMIC DNA]</scope>
    <source>
        <strain evidence="2 3">01-B1</strain>
    </source>
</reference>
<gene>
    <name evidence="2" type="ORF">LF01B1_05450</name>
</gene>
<evidence type="ECO:0000313" key="3">
    <source>
        <dbReference type="Proteomes" id="UP000653631"/>
    </source>
</evidence>
<comment type="caution">
    <text evidence="2">The sequence shown here is derived from an EMBL/GenBank/DDBJ whole genome shotgun (WGS) entry which is preliminary data.</text>
</comment>
<dbReference type="EMBL" id="BOLH01000004">
    <property type="protein sequence ID" value="GIC71530.1"/>
    <property type="molecule type" value="Genomic_DNA"/>
</dbReference>
<proteinExistence type="predicted"/>
<organism evidence="2 3">
    <name type="scientific">Limosilactobacillus fermentum</name>
    <name type="common">Lactobacillus fermentum</name>
    <dbReference type="NCBI Taxonomy" id="1613"/>
    <lineage>
        <taxon>Bacteria</taxon>
        <taxon>Bacillati</taxon>
        <taxon>Bacillota</taxon>
        <taxon>Bacilli</taxon>
        <taxon>Lactobacillales</taxon>
        <taxon>Lactobacillaceae</taxon>
        <taxon>Limosilactobacillus</taxon>
    </lineage>
</organism>
<keyword evidence="1" id="KW-1133">Transmembrane helix</keyword>
<dbReference type="RefSeq" id="WP_239065404.1">
    <property type="nucleotide sequence ID" value="NZ_BOLH01000004.1"/>
</dbReference>
<name>A0ABD0AK41_LIMFE</name>
<feature type="transmembrane region" description="Helical" evidence="1">
    <location>
        <begin position="12"/>
        <end position="31"/>
    </location>
</feature>
<keyword evidence="1" id="KW-0812">Transmembrane</keyword>
<evidence type="ECO:0000256" key="1">
    <source>
        <dbReference type="SAM" id="Phobius"/>
    </source>
</evidence>
<accession>A0ABD0AK41</accession>
<keyword evidence="1" id="KW-0472">Membrane</keyword>
<protein>
    <submittedName>
        <fullName evidence="2">Uncharacterized protein</fullName>
    </submittedName>
</protein>
<sequence>MQEKLTKLLKDRRMLGGLGAAILIIVIAVLIHGRTVNVLQNKYFEPKYEGIDTQGYITYKSRYQLYKSIGDILAKKAKLTEMETEAIVGDGSNTSYILDGDKVNDYLEEHYFDLSNTDKEHLSLFKRWASEITISVSVNGKETSTSGLKNGDKVTFEIKVAKDAEKKNPIRASKKTYKVSGLKERKTISLSSVYSNLKMKAEGVESKHKSENSIQFSYTGKQKLDLGDLDDSYDNKGYVNGDKVTVKASTLLKELRENNPDYKFTGSGNHTYTVSGLVDKSADYSKLVNYVDSEKKKEEDSKIVYSTSITKLGDLQKVYVGRDTYSDGNKYEAILVYTNSDSDSDEKTLYCKLDGLTFKNGKLQGADNYRMTSDGDVDDMLQLK</sequence>
<evidence type="ECO:0000313" key="2">
    <source>
        <dbReference type="EMBL" id="GIC71530.1"/>
    </source>
</evidence>
<dbReference type="AlphaFoldDB" id="A0ABD0AK41"/>
<dbReference type="Proteomes" id="UP000653631">
    <property type="component" value="Unassembled WGS sequence"/>
</dbReference>